<gene>
    <name evidence="1" type="ORF">SOCE26_058720</name>
</gene>
<proteinExistence type="predicted"/>
<dbReference type="AlphaFoldDB" id="A0A2L0EYL7"/>
<dbReference type="Proteomes" id="UP000238348">
    <property type="component" value="Chromosome"/>
</dbReference>
<reference evidence="1 2" key="1">
    <citation type="submission" date="2015-09" db="EMBL/GenBank/DDBJ databases">
        <title>Sorangium comparison.</title>
        <authorList>
            <person name="Zaburannyi N."/>
            <person name="Bunk B."/>
            <person name="Overmann J."/>
            <person name="Mueller R."/>
        </authorList>
    </citation>
    <scope>NUCLEOTIDE SEQUENCE [LARGE SCALE GENOMIC DNA]</scope>
    <source>
        <strain evidence="1 2">So ce26</strain>
    </source>
</reference>
<accession>A0A2L0EYL7</accession>
<sequence>MTPIDLNLVSYLPRFREGFDVGAERFLALLQILGALPPLTQGWRVLDPTSGYYLTLWEQRAAFLEFSRAINAVSDDYYIFASAATDPRIYDVFLRWNRPEAFVDLLSLDLWFAPGGPESLEAMMRRVIAAVVAWERPQHLAIMPTAYRRDHHPFDRTRTGIGWMGWLPFALAPGDVPEAELVEPLYGGTLVASQREFWQTDDAAAVARAQDLDLRLNLIGVLPTILELRRGDWGR</sequence>
<evidence type="ECO:0000313" key="1">
    <source>
        <dbReference type="EMBL" id="AUX44408.1"/>
    </source>
</evidence>
<protein>
    <submittedName>
        <fullName evidence="1">Uncharacterized protein</fullName>
    </submittedName>
</protein>
<evidence type="ECO:0000313" key="2">
    <source>
        <dbReference type="Proteomes" id="UP000238348"/>
    </source>
</evidence>
<dbReference type="EMBL" id="CP012673">
    <property type="protein sequence ID" value="AUX44408.1"/>
    <property type="molecule type" value="Genomic_DNA"/>
</dbReference>
<organism evidence="1 2">
    <name type="scientific">Sorangium cellulosum</name>
    <name type="common">Polyangium cellulosum</name>
    <dbReference type="NCBI Taxonomy" id="56"/>
    <lineage>
        <taxon>Bacteria</taxon>
        <taxon>Pseudomonadati</taxon>
        <taxon>Myxococcota</taxon>
        <taxon>Polyangia</taxon>
        <taxon>Polyangiales</taxon>
        <taxon>Polyangiaceae</taxon>
        <taxon>Sorangium</taxon>
    </lineage>
</organism>
<name>A0A2L0EYL7_SORCE</name>